<evidence type="ECO:0000313" key="5">
    <source>
        <dbReference type="EMBL" id="SIS99312.1"/>
    </source>
</evidence>
<name>A0AA45W654_9RHOB</name>
<dbReference type="RefSeq" id="WP_076527057.1">
    <property type="nucleotide sequence ID" value="NZ_CP067140.1"/>
</dbReference>
<evidence type="ECO:0000256" key="1">
    <source>
        <dbReference type="ARBA" id="ARBA00023015"/>
    </source>
</evidence>
<dbReference type="PROSITE" id="PS01124">
    <property type="entry name" value="HTH_ARAC_FAMILY_2"/>
    <property type="match status" value="1"/>
</dbReference>
<gene>
    <name evidence="6" type="ORF">JHX88_11235</name>
    <name evidence="5" type="ORF">SAMN05421772_111121</name>
</gene>
<dbReference type="AlphaFoldDB" id="A0AA45W654"/>
<dbReference type="InterPro" id="IPR018060">
    <property type="entry name" value="HTH_AraC"/>
</dbReference>
<reference evidence="5 7" key="1">
    <citation type="submission" date="2017-01" db="EMBL/GenBank/DDBJ databases">
        <authorList>
            <person name="Varghese N."/>
            <person name="Submissions S."/>
        </authorList>
    </citation>
    <scope>NUCLEOTIDE SEQUENCE [LARGE SCALE GENOMIC DNA]</scope>
    <source>
        <strain evidence="5 7">DSM 18447</strain>
    </source>
</reference>
<dbReference type="InterPro" id="IPR020449">
    <property type="entry name" value="Tscrpt_reg_AraC-type_HTH"/>
</dbReference>
<dbReference type="InterPro" id="IPR009057">
    <property type="entry name" value="Homeodomain-like_sf"/>
</dbReference>
<dbReference type="Gene3D" id="1.10.10.60">
    <property type="entry name" value="Homeodomain-like"/>
    <property type="match status" value="1"/>
</dbReference>
<dbReference type="Pfam" id="PF12833">
    <property type="entry name" value="HTH_18"/>
    <property type="match status" value="1"/>
</dbReference>
<dbReference type="Proteomes" id="UP001215549">
    <property type="component" value="Chromosome"/>
</dbReference>
<evidence type="ECO:0000256" key="2">
    <source>
        <dbReference type="ARBA" id="ARBA00023125"/>
    </source>
</evidence>
<reference evidence="6 8" key="2">
    <citation type="submission" date="2021-01" db="EMBL/GenBank/DDBJ databases">
        <title>Biogeographic distribution of Paracoccus.</title>
        <authorList>
            <person name="Hollensteiner J."/>
            <person name="Leineberger J."/>
            <person name="Brinkhoff T."/>
            <person name="Daniel R."/>
        </authorList>
    </citation>
    <scope>NUCLEOTIDE SEQUENCE [LARGE SCALE GENOMIC DNA]</scope>
    <source>
        <strain evidence="6 8">DSM 18447</strain>
    </source>
</reference>
<evidence type="ECO:0000259" key="4">
    <source>
        <dbReference type="PROSITE" id="PS01124"/>
    </source>
</evidence>
<dbReference type="Proteomes" id="UP000186216">
    <property type="component" value="Unassembled WGS sequence"/>
</dbReference>
<dbReference type="GO" id="GO:0043565">
    <property type="term" value="F:sequence-specific DNA binding"/>
    <property type="evidence" value="ECO:0007669"/>
    <property type="project" value="InterPro"/>
</dbReference>
<keyword evidence="8" id="KW-1185">Reference proteome</keyword>
<keyword evidence="2" id="KW-0238">DNA-binding</keyword>
<dbReference type="GO" id="GO:0003700">
    <property type="term" value="F:DNA-binding transcription factor activity"/>
    <property type="evidence" value="ECO:0007669"/>
    <property type="project" value="InterPro"/>
</dbReference>
<dbReference type="PRINTS" id="PR00032">
    <property type="entry name" value="HTHARAC"/>
</dbReference>
<evidence type="ECO:0000313" key="7">
    <source>
        <dbReference type="Proteomes" id="UP000186216"/>
    </source>
</evidence>
<evidence type="ECO:0000256" key="3">
    <source>
        <dbReference type="ARBA" id="ARBA00023163"/>
    </source>
</evidence>
<dbReference type="SUPFAM" id="SSF46689">
    <property type="entry name" value="Homeodomain-like"/>
    <property type="match status" value="1"/>
</dbReference>
<protein>
    <submittedName>
        <fullName evidence="6">Helix-turn-helix domain-containing protein</fullName>
    </submittedName>
    <submittedName>
        <fullName evidence="5">Transcriptional regulator, AraC family</fullName>
    </submittedName>
</protein>
<keyword evidence="1" id="KW-0805">Transcription regulation</keyword>
<evidence type="ECO:0000313" key="6">
    <source>
        <dbReference type="EMBL" id="WCR01521.1"/>
    </source>
</evidence>
<dbReference type="EMBL" id="CP067140">
    <property type="protein sequence ID" value="WCR01521.1"/>
    <property type="molecule type" value="Genomic_DNA"/>
</dbReference>
<feature type="domain" description="HTH araC/xylS-type" evidence="4">
    <location>
        <begin position="191"/>
        <end position="289"/>
    </location>
</feature>
<organism evidence="5 7">
    <name type="scientific">Paracoccus saliphilus</name>
    <dbReference type="NCBI Taxonomy" id="405559"/>
    <lineage>
        <taxon>Bacteria</taxon>
        <taxon>Pseudomonadati</taxon>
        <taxon>Pseudomonadota</taxon>
        <taxon>Alphaproteobacteria</taxon>
        <taxon>Rhodobacterales</taxon>
        <taxon>Paracoccaceae</taxon>
        <taxon>Paracoccus</taxon>
    </lineage>
</organism>
<proteinExistence type="predicted"/>
<keyword evidence="3" id="KW-0804">Transcription</keyword>
<dbReference type="SMART" id="SM00342">
    <property type="entry name" value="HTH_ARAC"/>
    <property type="match status" value="1"/>
</dbReference>
<accession>A0AA45W654</accession>
<evidence type="ECO:0000313" key="8">
    <source>
        <dbReference type="Proteomes" id="UP001215549"/>
    </source>
</evidence>
<dbReference type="PANTHER" id="PTHR43280:SF32">
    <property type="entry name" value="TRANSCRIPTIONAL REGULATORY PROTEIN"/>
    <property type="match status" value="1"/>
</dbReference>
<dbReference type="EMBL" id="FTOU01000011">
    <property type="protein sequence ID" value="SIS99312.1"/>
    <property type="molecule type" value="Genomic_DNA"/>
</dbReference>
<sequence length="293" mass="32839">MHLPLADRHLYVLGGPSAHVGFLNCERISERSHIHDWSVEAHYHEGLAQLFVFAKGQVGARLDYAPESITGPAMVWLPALCSHAFEYETGMEGWVITIPTGDLSQLSTEAPYLDHWINRPQLLVGEDHITCLTEAIDITRRIETAHCEALEDQNLALKSLFCLLLVLLNRGLRDNRALQDGNTQRKRYLVHEFQCLVENPATSSHSVAEFAKALSVTSTHLSRTVKAATGRTASEILSDQMLLKAKRMLAFSDQSISDIAFALGFSSPSYFSRFFSARASETPRDFRKRIRSQ</sequence>
<dbReference type="PANTHER" id="PTHR43280">
    <property type="entry name" value="ARAC-FAMILY TRANSCRIPTIONAL REGULATOR"/>
    <property type="match status" value="1"/>
</dbReference>